<name>A0A8H3QGS3_9GLOM</name>
<dbReference type="AlphaFoldDB" id="A0A8H3QGS3"/>
<accession>A0A8H3QGS3</accession>
<reference evidence="2" key="1">
    <citation type="submission" date="2019-10" db="EMBL/GenBank/DDBJ databases">
        <title>Conservation and host-specific expression of non-tandemly repeated heterogenous ribosome RNA gene in arbuscular mycorrhizal fungi.</title>
        <authorList>
            <person name="Maeda T."/>
            <person name="Kobayashi Y."/>
            <person name="Nakagawa T."/>
            <person name="Ezawa T."/>
            <person name="Yamaguchi K."/>
            <person name="Bino T."/>
            <person name="Nishimoto Y."/>
            <person name="Shigenobu S."/>
            <person name="Kawaguchi M."/>
        </authorList>
    </citation>
    <scope>NUCLEOTIDE SEQUENCE</scope>
    <source>
        <strain evidence="2">HR1</strain>
    </source>
</reference>
<dbReference type="EMBL" id="BLAL01000037">
    <property type="protein sequence ID" value="GES78442.1"/>
    <property type="molecule type" value="Genomic_DNA"/>
</dbReference>
<sequence length="94" mass="10429">MLTLILLFGLCRRTRSLTDDFNNLSDEINNKSKSSNIIEGDFLSIIKLPTFNSFNDKLSGKFLVCSPSKDGNLSLANSSSANRFSSDKFRVKSS</sequence>
<dbReference type="Proteomes" id="UP000615446">
    <property type="component" value="Unassembled WGS sequence"/>
</dbReference>
<gene>
    <name evidence="2" type="ORF">RCL2_000574800</name>
</gene>
<evidence type="ECO:0000313" key="3">
    <source>
        <dbReference type="Proteomes" id="UP000615446"/>
    </source>
</evidence>
<organism evidence="2 3">
    <name type="scientific">Rhizophagus clarus</name>
    <dbReference type="NCBI Taxonomy" id="94130"/>
    <lineage>
        <taxon>Eukaryota</taxon>
        <taxon>Fungi</taxon>
        <taxon>Fungi incertae sedis</taxon>
        <taxon>Mucoromycota</taxon>
        <taxon>Glomeromycotina</taxon>
        <taxon>Glomeromycetes</taxon>
        <taxon>Glomerales</taxon>
        <taxon>Glomeraceae</taxon>
        <taxon>Rhizophagus</taxon>
    </lineage>
</organism>
<evidence type="ECO:0000256" key="1">
    <source>
        <dbReference type="SAM" id="SignalP"/>
    </source>
</evidence>
<proteinExistence type="predicted"/>
<evidence type="ECO:0000313" key="2">
    <source>
        <dbReference type="EMBL" id="GES78442.1"/>
    </source>
</evidence>
<keyword evidence="1" id="KW-0732">Signal</keyword>
<protein>
    <submittedName>
        <fullName evidence="2">Uncharacterized protein</fullName>
    </submittedName>
</protein>
<feature type="signal peptide" evidence="1">
    <location>
        <begin position="1"/>
        <end position="16"/>
    </location>
</feature>
<comment type="caution">
    <text evidence="2">The sequence shown here is derived from an EMBL/GenBank/DDBJ whole genome shotgun (WGS) entry which is preliminary data.</text>
</comment>
<feature type="chain" id="PRO_5033985393" evidence="1">
    <location>
        <begin position="17"/>
        <end position="94"/>
    </location>
</feature>